<accession>A0AAD5GBM5</accession>
<sequence>SSDYWIFLEQLRNSHFTVGFITTQGLPGIAFSFFRVLFLLGSPTSIEVIFNDLKIKEADSNRMSLAFDDNEDYFEKDTEYIVVRMTFCFATWN</sequence>
<evidence type="ECO:0000313" key="1">
    <source>
        <dbReference type="EMBL" id="KAI7735534.1"/>
    </source>
</evidence>
<name>A0AAD5GBM5_AMBAR</name>
<gene>
    <name evidence="1" type="ORF">M8C21_017892</name>
</gene>
<dbReference type="Proteomes" id="UP001206925">
    <property type="component" value="Unassembled WGS sequence"/>
</dbReference>
<feature type="non-terminal residue" evidence="1">
    <location>
        <position position="93"/>
    </location>
</feature>
<keyword evidence="2" id="KW-1185">Reference proteome</keyword>
<evidence type="ECO:0000313" key="2">
    <source>
        <dbReference type="Proteomes" id="UP001206925"/>
    </source>
</evidence>
<organism evidence="1 2">
    <name type="scientific">Ambrosia artemisiifolia</name>
    <name type="common">Common ragweed</name>
    <dbReference type="NCBI Taxonomy" id="4212"/>
    <lineage>
        <taxon>Eukaryota</taxon>
        <taxon>Viridiplantae</taxon>
        <taxon>Streptophyta</taxon>
        <taxon>Embryophyta</taxon>
        <taxon>Tracheophyta</taxon>
        <taxon>Spermatophyta</taxon>
        <taxon>Magnoliopsida</taxon>
        <taxon>eudicotyledons</taxon>
        <taxon>Gunneridae</taxon>
        <taxon>Pentapetalae</taxon>
        <taxon>asterids</taxon>
        <taxon>campanulids</taxon>
        <taxon>Asterales</taxon>
        <taxon>Asteraceae</taxon>
        <taxon>Asteroideae</taxon>
        <taxon>Heliantheae alliance</taxon>
        <taxon>Heliantheae</taxon>
        <taxon>Ambrosia</taxon>
    </lineage>
</organism>
<reference evidence="1" key="1">
    <citation type="submission" date="2022-06" db="EMBL/GenBank/DDBJ databases">
        <title>Uncovering the hologenomic basis of an extraordinary plant invasion.</title>
        <authorList>
            <person name="Bieker V.C."/>
            <person name="Martin M.D."/>
            <person name="Gilbert T."/>
            <person name="Hodgins K."/>
            <person name="Battlay P."/>
            <person name="Petersen B."/>
            <person name="Wilson J."/>
        </authorList>
    </citation>
    <scope>NUCLEOTIDE SEQUENCE</scope>
    <source>
        <strain evidence="1">AA19_3_7</strain>
        <tissue evidence="1">Leaf</tissue>
    </source>
</reference>
<comment type="caution">
    <text evidence="1">The sequence shown here is derived from an EMBL/GenBank/DDBJ whole genome shotgun (WGS) entry which is preliminary data.</text>
</comment>
<dbReference type="EMBL" id="JAMZMK010009476">
    <property type="protein sequence ID" value="KAI7735534.1"/>
    <property type="molecule type" value="Genomic_DNA"/>
</dbReference>
<protein>
    <submittedName>
        <fullName evidence="1">Uncharacterized protein</fullName>
    </submittedName>
</protein>
<proteinExistence type="predicted"/>
<dbReference type="AlphaFoldDB" id="A0AAD5GBM5"/>